<dbReference type="EMBL" id="GG666615">
    <property type="protein sequence ID" value="EEN48585.1"/>
    <property type="molecule type" value="Genomic_DNA"/>
</dbReference>
<evidence type="ECO:0000256" key="1">
    <source>
        <dbReference type="SAM" id="MobiDB-lite"/>
    </source>
</evidence>
<dbReference type="InParanoid" id="C3ZFU7"/>
<dbReference type="AlphaFoldDB" id="C3ZFU7"/>
<feature type="compositionally biased region" description="Polar residues" evidence="1">
    <location>
        <begin position="299"/>
        <end position="308"/>
    </location>
</feature>
<evidence type="ECO:0000313" key="2">
    <source>
        <dbReference type="EMBL" id="EEN48585.1"/>
    </source>
</evidence>
<sequence>MKTYRQKMPGEKQQHVLETHLLENERRVAWNSDRLEQSRLLPRLENIDKRILDINNKENSRQQLRQTTPLQGGHTRTSSPKKLNGKEKNAGVAKMQFLSSTWPGGNVYPDVCQYSHGVTQKQGCLKLDPDTKPFKSRATSLPEHPFIQRTLYHIPVICEGNSDVKPTKIASPHKFPSKAKKNRDHKRPLKSTDEENNKEPVKPRLVRRPRMDAKVLASLLNVDESSVEKQDQVFQRARLKADAALRVNGDDTQENAEENEQKNKKTSAKIQRRASVASMRLSSDLLKVGFPALKAGKQTRPNTKQFPASSSSISRVRRSSLPSLSTTNHGKFMTPGSTDTRRASIGSTNFRTSSLDKLENVIEENEENLERDDTISNLIQSVLPLSRRKKQLWGEQ</sequence>
<name>C3ZFU7_BRAFL</name>
<feature type="region of interest" description="Disordered" evidence="1">
    <location>
        <begin position="245"/>
        <end position="269"/>
    </location>
</feature>
<feature type="compositionally biased region" description="Polar residues" evidence="1">
    <location>
        <begin position="61"/>
        <end position="81"/>
    </location>
</feature>
<gene>
    <name evidence="2" type="ORF">BRAFLDRAFT_68896</name>
</gene>
<organism>
    <name type="scientific">Branchiostoma floridae</name>
    <name type="common">Florida lancelet</name>
    <name type="synonym">Amphioxus</name>
    <dbReference type="NCBI Taxonomy" id="7739"/>
    <lineage>
        <taxon>Eukaryota</taxon>
        <taxon>Metazoa</taxon>
        <taxon>Chordata</taxon>
        <taxon>Cephalochordata</taxon>
        <taxon>Leptocardii</taxon>
        <taxon>Amphioxiformes</taxon>
        <taxon>Branchiostomatidae</taxon>
        <taxon>Branchiostoma</taxon>
    </lineage>
</organism>
<accession>C3ZFU7</accession>
<feature type="compositionally biased region" description="Basic residues" evidence="1">
    <location>
        <begin position="175"/>
        <end position="189"/>
    </location>
</feature>
<feature type="region of interest" description="Disordered" evidence="1">
    <location>
        <begin position="56"/>
        <end position="88"/>
    </location>
</feature>
<feature type="region of interest" description="Disordered" evidence="1">
    <location>
        <begin position="296"/>
        <end position="348"/>
    </location>
</feature>
<feature type="compositionally biased region" description="Low complexity" evidence="1">
    <location>
        <begin position="309"/>
        <end position="325"/>
    </location>
</feature>
<reference evidence="2" key="1">
    <citation type="journal article" date="2008" name="Nature">
        <title>The amphioxus genome and the evolution of the chordate karyotype.</title>
        <authorList>
            <consortium name="US DOE Joint Genome Institute (JGI-PGF)"/>
            <person name="Putnam N.H."/>
            <person name="Butts T."/>
            <person name="Ferrier D.E.K."/>
            <person name="Furlong R.F."/>
            <person name="Hellsten U."/>
            <person name="Kawashima T."/>
            <person name="Robinson-Rechavi M."/>
            <person name="Shoguchi E."/>
            <person name="Terry A."/>
            <person name="Yu J.-K."/>
            <person name="Benito-Gutierrez E.L."/>
            <person name="Dubchak I."/>
            <person name="Garcia-Fernandez J."/>
            <person name="Gibson-Brown J.J."/>
            <person name="Grigoriev I.V."/>
            <person name="Horton A.C."/>
            <person name="de Jong P.J."/>
            <person name="Jurka J."/>
            <person name="Kapitonov V.V."/>
            <person name="Kohara Y."/>
            <person name="Kuroki Y."/>
            <person name="Lindquist E."/>
            <person name="Lucas S."/>
            <person name="Osoegawa K."/>
            <person name="Pennacchio L.A."/>
            <person name="Salamov A.A."/>
            <person name="Satou Y."/>
            <person name="Sauka-Spengler T."/>
            <person name="Schmutz J."/>
            <person name="Shin-I T."/>
            <person name="Toyoda A."/>
            <person name="Bronner-Fraser M."/>
            <person name="Fujiyama A."/>
            <person name="Holland L.Z."/>
            <person name="Holland P.W.H."/>
            <person name="Satoh N."/>
            <person name="Rokhsar D.S."/>
        </authorList>
    </citation>
    <scope>NUCLEOTIDE SEQUENCE [LARGE SCALE GENOMIC DNA]</scope>
    <source>
        <strain evidence="2">S238N-H82</strain>
        <tissue evidence="2">Testes</tissue>
    </source>
</reference>
<proteinExistence type="predicted"/>
<feature type="compositionally biased region" description="Basic and acidic residues" evidence="1">
    <location>
        <begin position="190"/>
        <end position="202"/>
    </location>
</feature>
<protein>
    <submittedName>
        <fullName evidence="2">Uncharacterized protein</fullName>
    </submittedName>
</protein>
<feature type="region of interest" description="Disordered" evidence="1">
    <location>
        <begin position="163"/>
        <end position="209"/>
    </location>
</feature>